<keyword evidence="4 9" id="KW-0812">Transmembrane</keyword>
<dbReference type="RefSeq" id="WP_089864675.1">
    <property type="nucleotide sequence ID" value="NZ_CP173238.1"/>
</dbReference>
<dbReference type="GO" id="GO:0032977">
    <property type="term" value="F:membrane insertase activity"/>
    <property type="evidence" value="ECO:0007669"/>
    <property type="project" value="InterPro"/>
</dbReference>
<evidence type="ECO:0000256" key="5">
    <source>
        <dbReference type="ARBA" id="ARBA00022927"/>
    </source>
</evidence>
<accession>A0A240B4D3</accession>
<dbReference type="OrthoDB" id="9780552at2"/>
<dbReference type="GeneID" id="70578355"/>
<dbReference type="PANTHER" id="PTHR12428:SF65">
    <property type="entry name" value="CYTOCHROME C OXIDASE ASSEMBLY PROTEIN COX18, MITOCHONDRIAL"/>
    <property type="match status" value="1"/>
</dbReference>
<dbReference type="Proteomes" id="UP000528432">
    <property type="component" value="Unassembled WGS sequence"/>
</dbReference>
<dbReference type="CDD" id="cd20070">
    <property type="entry name" value="5TM_YidC_Alb3"/>
    <property type="match status" value="1"/>
</dbReference>
<reference evidence="13 15" key="1">
    <citation type="submission" date="2016-10" db="EMBL/GenBank/DDBJ databases">
        <authorList>
            <person name="Varghese N."/>
            <person name="Submissions S."/>
        </authorList>
    </citation>
    <scope>NUCLEOTIDE SEQUENCE [LARGE SCALE GENOMIC DNA]</scope>
    <source>
        <strain evidence="13 15">NLAE-zl-C224</strain>
    </source>
</reference>
<keyword evidence="2" id="KW-0813">Transport</keyword>
<feature type="transmembrane region" description="Helical" evidence="10">
    <location>
        <begin position="7"/>
        <end position="24"/>
    </location>
</feature>
<feature type="transmembrane region" description="Helical" evidence="10">
    <location>
        <begin position="176"/>
        <end position="194"/>
    </location>
</feature>
<reference evidence="12 17" key="3">
    <citation type="submission" date="2020-05" db="EMBL/GenBank/DDBJ databases">
        <title>Draft genome sequence of Clostridium cochlearium strain AGROS13 isolated from a sheep dairy farm in New Zealand.</title>
        <authorList>
            <person name="Gupta T.B."/>
            <person name="Jauregui R."/>
            <person name="Risson A.N."/>
            <person name="Brightwell G."/>
            <person name="Maclean P."/>
        </authorList>
    </citation>
    <scope>NUCLEOTIDE SEQUENCE [LARGE SCALE GENOMIC DNA]</scope>
    <source>
        <strain evidence="12 17">AGROS13</strain>
    </source>
</reference>
<keyword evidence="15" id="KW-1185">Reference proteome</keyword>
<dbReference type="GO" id="GO:0005886">
    <property type="term" value="C:plasma membrane"/>
    <property type="evidence" value="ECO:0007669"/>
    <property type="project" value="UniProtKB-SubCell"/>
</dbReference>
<evidence type="ECO:0000256" key="1">
    <source>
        <dbReference type="ARBA" id="ARBA00004651"/>
    </source>
</evidence>
<dbReference type="AlphaFoldDB" id="A0A240B4D3"/>
<keyword evidence="5" id="KW-0653">Protein transport</keyword>
<evidence type="ECO:0000256" key="4">
    <source>
        <dbReference type="ARBA" id="ARBA00022692"/>
    </source>
</evidence>
<comment type="subcellular location">
    <subcellularLocation>
        <location evidence="1">Cell membrane</location>
        <topology evidence="1">Multi-pass membrane protein</topology>
    </subcellularLocation>
    <subcellularLocation>
        <location evidence="9">Membrane</location>
        <topology evidence="9">Multi-pass membrane protein</topology>
    </subcellularLocation>
</comment>
<dbReference type="PANTHER" id="PTHR12428">
    <property type="entry name" value="OXA1"/>
    <property type="match status" value="1"/>
</dbReference>
<keyword evidence="6 10" id="KW-1133">Transmembrane helix</keyword>
<protein>
    <submittedName>
        <fullName evidence="14">Inner membrane protein translocase component YidC</fullName>
    </submittedName>
    <submittedName>
        <fullName evidence="12">Membrane protein insertase YidC</fullName>
    </submittedName>
    <submittedName>
        <fullName evidence="13">YidC/Oxa1 family membrane protein insertase</fullName>
    </submittedName>
</protein>
<keyword evidence="3" id="KW-1003">Cell membrane</keyword>
<evidence type="ECO:0000313" key="17">
    <source>
        <dbReference type="Proteomes" id="UP000528432"/>
    </source>
</evidence>
<proteinExistence type="inferred from homology"/>
<dbReference type="InterPro" id="IPR047196">
    <property type="entry name" value="YidC_ALB_C"/>
</dbReference>
<dbReference type="EMBL" id="JABFIF010000026">
    <property type="protein sequence ID" value="NOH16881.1"/>
    <property type="molecule type" value="Genomic_DNA"/>
</dbReference>
<evidence type="ECO:0000256" key="6">
    <source>
        <dbReference type="ARBA" id="ARBA00022989"/>
    </source>
</evidence>
<gene>
    <name evidence="14" type="primary">misCA</name>
    <name evidence="12" type="synonym">yidC</name>
    <name evidence="12" type="ORF">HMJ28_10860</name>
    <name evidence="14" type="ORF">NCTC13028_01318</name>
    <name evidence="13" type="ORF">SAMN05216497_105130</name>
</gene>
<evidence type="ECO:0000256" key="8">
    <source>
        <dbReference type="ARBA" id="ARBA00023186"/>
    </source>
</evidence>
<evidence type="ECO:0000256" key="9">
    <source>
        <dbReference type="RuleBase" id="RU003945"/>
    </source>
</evidence>
<sequence>MSHLNNILVEFFVIIHNFVSSIITNPNYSYGVAIIFVTLIIKLILLPLNIKSMRSSIRINEIQPEIQKIQKKYKNDPQRLQQEQMKLYKEYNINPFGSCLPLLLQWPILIALYYVFNNIQGISGITFLWIKDLASPDIFLAVLAGATQYYAGLLMNPKGDSAQSKTASNMNLSMSIMMIFISSRLKAALVIYWVTSNLIQMGQTILTKKLEQKHSINKNA</sequence>
<dbReference type="GO" id="GO:0015031">
    <property type="term" value="P:protein transport"/>
    <property type="evidence" value="ECO:0007669"/>
    <property type="project" value="UniProtKB-KW"/>
</dbReference>
<keyword evidence="8" id="KW-0143">Chaperone</keyword>
<evidence type="ECO:0000256" key="3">
    <source>
        <dbReference type="ARBA" id="ARBA00022475"/>
    </source>
</evidence>
<organism evidence="14 16">
    <name type="scientific">Clostridium cochlearium</name>
    <dbReference type="NCBI Taxonomy" id="1494"/>
    <lineage>
        <taxon>Bacteria</taxon>
        <taxon>Bacillati</taxon>
        <taxon>Bacillota</taxon>
        <taxon>Clostridia</taxon>
        <taxon>Eubacteriales</taxon>
        <taxon>Clostridiaceae</taxon>
        <taxon>Clostridium</taxon>
    </lineage>
</organism>
<comment type="similarity">
    <text evidence="9">Belongs to the OXA1/ALB3/YidC family.</text>
</comment>
<evidence type="ECO:0000313" key="12">
    <source>
        <dbReference type="EMBL" id="NOH16881.1"/>
    </source>
</evidence>
<dbReference type="Proteomes" id="UP000198811">
    <property type="component" value="Unassembled WGS sequence"/>
</dbReference>
<evidence type="ECO:0000313" key="14">
    <source>
        <dbReference type="EMBL" id="SQB34407.1"/>
    </source>
</evidence>
<dbReference type="PRINTS" id="PR00701">
    <property type="entry name" value="60KDINNERMP"/>
</dbReference>
<evidence type="ECO:0000259" key="11">
    <source>
        <dbReference type="Pfam" id="PF02096"/>
    </source>
</evidence>
<evidence type="ECO:0000256" key="10">
    <source>
        <dbReference type="SAM" id="Phobius"/>
    </source>
</evidence>
<dbReference type="InterPro" id="IPR001708">
    <property type="entry name" value="YidC/ALB3/OXA1/COX18"/>
</dbReference>
<keyword evidence="7 10" id="KW-0472">Membrane</keyword>
<dbReference type="NCBIfam" id="TIGR03592">
    <property type="entry name" value="yidC_oxa1_cterm"/>
    <property type="match status" value="1"/>
</dbReference>
<evidence type="ECO:0000313" key="15">
    <source>
        <dbReference type="Proteomes" id="UP000198811"/>
    </source>
</evidence>
<evidence type="ECO:0000313" key="16">
    <source>
        <dbReference type="Proteomes" id="UP000250223"/>
    </source>
</evidence>
<dbReference type="EMBL" id="FNGL01000005">
    <property type="protein sequence ID" value="SDL04444.1"/>
    <property type="molecule type" value="Genomic_DNA"/>
</dbReference>
<dbReference type="InterPro" id="IPR028055">
    <property type="entry name" value="YidC/Oxa/ALB_C"/>
</dbReference>
<dbReference type="Proteomes" id="UP000250223">
    <property type="component" value="Unassembled WGS sequence"/>
</dbReference>
<feature type="transmembrane region" description="Helical" evidence="10">
    <location>
        <begin position="30"/>
        <end position="50"/>
    </location>
</feature>
<reference evidence="14 16" key="2">
    <citation type="submission" date="2018-06" db="EMBL/GenBank/DDBJ databases">
        <authorList>
            <consortium name="Pathogen Informatics"/>
            <person name="Doyle S."/>
        </authorList>
    </citation>
    <scope>NUCLEOTIDE SEQUENCE [LARGE SCALE GENOMIC DNA]</scope>
    <source>
        <strain evidence="14 16">NCTC13028</strain>
    </source>
</reference>
<dbReference type="EMBL" id="UAWC01000008">
    <property type="protein sequence ID" value="SQB34407.1"/>
    <property type="molecule type" value="Genomic_DNA"/>
</dbReference>
<evidence type="ECO:0000256" key="2">
    <source>
        <dbReference type="ARBA" id="ARBA00022448"/>
    </source>
</evidence>
<name>A0A240B4D3_CLOCO</name>
<dbReference type="GO" id="GO:0051205">
    <property type="term" value="P:protein insertion into membrane"/>
    <property type="evidence" value="ECO:0007669"/>
    <property type="project" value="TreeGrafter"/>
</dbReference>
<feature type="domain" description="Membrane insertase YidC/Oxa/ALB C-terminal" evidence="11">
    <location>
        <begin position="30"/>
        <end position="209"/>
    </location>
</feature>
<evidence type="ECO:0000256" key="7">
    <source>
        <dbReference type="ARBA" id="ARBA00023136"/>
    </source>
</evidence>
<dbReference type="Pfam" id="PF02096">
    <property type="entry name" value="60KD_IMP"/>
    <property type="match status" value="1"/>
</dbReference>
<evidence type="ECO:0000313" key="13">
    <source>
        <dbReference type="EMBL" id="SDL04444.1"/>
    </source>
</evidence>
<dbReference type="STRING" id="1494.SAMN05216497_105130"/>